<evidence type="ECO:0000256" key="4">
    <source>
        <dbReference type="ARBA" id="ARBA00025806"/>
    </source>
</evidence>
<feature type="compositionally biased region" description="Low complexity" evidence="5">
    <location>
        <begin position="85"/>
        <end position="108"/>
    </location>
</feature>
<dbReference type="AlphaFoldDB" id="A0A3Q3KAQ4"/>
<keyword evidence="2" id="KW-0217">Developmental protein</keyword>
<dbReference type="KEGG" id="malb:109952205"/>
<dbReference type="RefSeq" id="XP_020442814.1">
    <property type="nucleotide sequence ID" value="XM_020587158.1"/>
</dbReference>
<dbReference type="Ensembl" id="ENSMALT00000030871.1">
    <property type="protein sequence ID" value="ENSMALP00000030335.1"/>
    <property type="gene ID" value="ENSMALG00000020986.1"/>
</dbReference>
<dbReference type="STRING" id="43700.ENSMALP00000030335"/>
<dbReference type="PRINTS" id="PR02064">
    <property type="entry name" value="DONSON"/>
</dbReference>
<keyword evidence="7" id="KW-1185">Reference proteome</keyword>
<dbReference type="GO" id="GO:0033260">
    <property type="term" value="P:nuclear DNA replication"/>
    <property type="evidence" value="ECO:0007669"/>
    <property type="project" value="TreeGrafter"/>
</dbReference>
<comment type="subcellular location">
    <subcellularLocation>
        <location evidence="1">Nucleus</location>
    </subcellularLocation>
</comment>
<sequence length="642" mass="70294">MRKKTQHERGPCVITLRAKCNRCGRGNNSGAFVFEVLSLHFGYCAKLSILSMSQQAGYSPSFKLPAEIMRIRRKRARSNTGDFCSPSGQDSSSSPVQSGSSSAFVRPFSPGPPFNSPNRSVGGIKRRNPFANTENADSPKKKLITYNDDKDTECSASYHINKSAEKEGDEDMSTNSPFSASLSRAETLDTPSKSPQAIAPASIVPPVCTEYPADWSLKTRLLFTSPLSLSWAEHPKAQEEALGLSQHCRAQFSALPPSLQDPRFCSELRCAFLQSLVYWQHPSLPWISLFPRINAERSFSGKITPWAQDTALQQSLMNEWSISLSSLYSLLKARLCPYFYLCSYQFTVLFRAVGLSGSSCITALICPTTRGLREAMKVEGIEFSLPLVEERRKSKNQQNLIVQQGGEERAEECCELKDGADCEAGDEEENDGSSDDEDSSFSWLKEMGVQDKVKKPNSITMQFHKEGPTMSLDHKPESVVCVEGSHTFTLINFLINCKSVVAAAGSQAGLPPTLLAPVAFRGATMHTLKARSVNVKSQVGSAYQNISSLEITGPILPSSLHAITTLLQPAQKGDFSATLYTHTPTAVMNIHTVKQQCIGASVDLSACGLHPASIQQLQQPSGLGKTALTHISMNNYSYTWNK</sequence>
<evidence type="ECO:0000256" key="5">
    <source>
        <dbReference type="SAM" id="MobiDB-lite"/>
    </source>
</evidence>
<protein>
    <recommendedName>
        <fullName evidence="8">Downstream neighbor of SON</fullName>
    </recommendedName>
</protein>
<feature type="region of interest" description="Disordered" evidence="5">
    <location>
        <begin position="75"/>
        <end position="147"/>
    </location>
</feature>
<dbReference type="GO" id="GO:0005634">
    <property type="term" value="C:nucleus"/>
    <property type="evidence" value="ECO:0007669"/>
    <property type="project" value="UniProtKB-SubCell"/>
</dbReference>
<comment type="similarity">
    <text evidence="4">Belongs to the DONSON family.</text>
</comment>
<reference evidence="6" key="1">
    <citation type="submission" date="2025-08" db="UniProtKB">
        <authorList>
            <consortium name="Ensembl"/>
        </authorList>
    </citation>
    <scope>IDENTIFICATION</scope>
</reference>
<evidence type="ECO:0000313" key="6">
    <source>
        <dbReference type="Ensembl" id="ENSMALP00000030335.1"/>
    </source>
</evidence>
<evidence type="ECO:0000256" key="1">
    <source>
        <dbReference type="ARBA" id="ARBA00004123"/>
    </source>
</evidence>
<dbReference type="OrthoDB" id="534063at2759"/>
<dbReference type="InterPro" id="IPR024861">
    <property type="entry name" value="Donson"/>
</dbReference>
<evidence type="ECO:0008006" key="8">
    <source>
        <dbReference type="Google" id="ProtNLM"/>
    </source>
</evidence>
<dbReference type="GeneID" id="109952205"/>
<accession>A0A3Q3KAQ4</accession>
<evidence type="ECO:0000256" key="3">
    <source>
        <dbReference type="ARBA" id="ARBA00023242"/>
    </source>
</evidence>
<evidence type="ECO:0000256" key="2">
    <source>
        <dbReference type="ARBA" id="ARBA00022473"/>
    </source>
</evidence>
<dbReference type="PANTHER" id="PTHR12972:SF0">
    <property type="entry name" value="PROTEIN DOWNSTREAM NEIGHBOR OF SON"/>
    <property type="match status" value="1"/>
</dbReference>
<evidence type="ECO:0000313" key="7">
    <source>
        <dbReference type="Proteomes" id="UP000261600"/>
    </source>
</evidence>
<keyword evidence="3" id="KW-0539">Nucleus</keyword>
<dbReference type="Proteomes" id="UP000261600">
    <property type="component" value="Unplaced"/>
</dbReference>
<proteinExistence type="inferred from homology"/>
<name>A0A3Q3KAQ4_MONAL</name>
<dbReference type="PANTHER" id="PTHR12972">
    <property type="entry name" value="DOWNSTREAM NEIGHBOR OF SON"/>
    <property type="match status" value="1"/>
</dbReference>
<dbReference type="CTD" id="29980"/>
<organism evidence="6 7">
    <name type="scientific">Monopterus albus</name>
    <name type="common">Swamp eel</name>
    <dbReference type="NCBI Taxonomy" id="43700"/>
    <lineage>
        <taxon>Eukaryota</taxon>
        <taxon>Metazoa</taxon>
        <taxon>Chordata</taxon>
        <taxon>Craniata</taxon>
        <taxon>Vertebrata</taxon>
        <taxon>Euteleostomi</taxon>
        <taxon>Actinopterygii</taxon>
        <taxon>Neopterygii</taxon>
        <taxon>Teleostei</taxon>
        <taxon>Neoteleostei</taxon>
        <taxon>Acanthomorphata</taxon>
        <taxon>Anabantaria</taxon>
        <taxon>Synbranchiformes</taxon>
        <taxon>Synbranchidae</taxon>
        <taxon>Monopterus</taxon>
    </lineage>
</organism>
<reference evidence="6" key="2">
    <citation type="submission" date="2025-09" db="UniProtKB">
        <authorList>
            <consortium name="Ensembl"/>
        </authorList>
    </citation>
    <scope>IDENTIFICATION</scope>
</reference>